<keyword evidence="3" id="KW-1185">Reference proteome</keyword>
<dbReference type="AlphaFoldDB" id="A0A917V341"/>
<sequence length="129" mass="14194">MQGTPAAILASTPWETTGATDAAGKTVSLDDSNVKAYVGWAYYKSDGTFTIYNPDDSPKMHGNWTVSPDGKTRTITAKNDAGQDQFTRTVDIVTLTDQKFTYRVFPKADDKAVYFDIIHTPTTHPEPNN</sequence>
<gene>
    <name evidence="2" type="ORF">GCM10011591_00800</name>
</gene>
<proteinExistence type="predicted"/>
<accession>A0A917V341</accession>
<dbReference type="RefSeq" id="WP_188826700.1">
    <property type="nucleotide sequence ID" value="NZ_BMMW01000001.1"/>
</dbReference>
<reference evidence="2" key="2">
    <citation type="submission" date="2020-09" db="EMBL/GenBank/DDBJ databases">
        <authorList>
            <person name="Sun Q."/>
            <person name="Zhou Y."/>
        </authorList>
    </citation>
    <scope>NUCLEOTIDE SEQUENCE</scope>
    <source>
        <strain evidence="2">CGMCC 4.7278</strain>
    </source>
</reference>
<protein>
    <recommendedName>
        <fullName evidence="1">DUF4822 domain-containing protein</fullName>
    </recommendedName>
</protein>
<reference evidence="2" key="1">
    <citation type="journal article" date="2014" name="Int. J. Syst. Evol. Microbiol.">
        <title>Complete genome sequence of Corynebacterium casei LMG S-19264T (=DSM 44701T), isolated from a smear-ripened cheese.</title>
        <authorList>
            <consortium name="US DOE Joint Genome Institute (JGI-PGF)"/>
            <person name="Walter F."/>
            <person name="Albersmeier A."/>
            <person name="Kalinowski J."/>
            <person name="Ruckert C."/>
        </authorList>
    </citation>
    <scope>NUCLEOTIDE SEQUENCE</scope>
    <source>
        <strain evidence="2">CGMCC 4.7278</strain>
    </source>
</reference>
<feature type="domain" description="DUF4822" evidence="1">
    <location>
        <begin position="7"/>
        <end position="127"/>
    </location>
</feature>
<dbReference type="Pfam" id="PF16103">
    <property type="entry name" value="DUF4822"/>
    <property type="match status" value="1"/>
</dbReference>
<dbReference type="InterPro" id="IPR032247">
    <property type="entry name" value="DUF4822"/>
</dbReference>
<evidence type="ECO:0000313" key="2">
    <source>
        <dbReference type="EMBL" id="GGK32972.1"/>
    </source>
</evidence>
<comment type="caution">
    <text evidence="2">The sequence shown here is derived from an EMBL/GenBank/DDBJ whole genome shotgun (WGS) entry which is preliminary data.</text>
</comment>
<dbReference type="EMBL" id="BMMW01000001">
    <property type="protein sequence ID" value="GGK32972.1"/>
    <property type="molecule type" value="Genomic_DNA"/>
</dbReference>
<dbReference type="Gene3D" id="2.40.128.540">
    <property type="entry name" value="Domain of unknown function DUF4822"/>
    <property type="match status" value="1"/>
</dbReference>
<name>A0A917V341_9NOCA</name>
<organism evidence="2 3">
    <name type="scientific">Nocardia camponoti</name>
    <dbReference type="NCBI Taxonomy" id="1616106"/>
    <lineage>
        <taxon>Bacteria</taxon>
        <taxon>Bacillati</taxon>
        <taxon>Actinomycetota</taxon>
        <taxon>Actinomycetes</taxon>
        <taxon>Mycobacteriales</taxon>
        <taxon>Nocardiaceae</taxon>
        <taxon>Nocardia</taxon>
    </lineage>
</organism>
<evidence type="ECO:0000313" key="3">
    <source>
        <dbReference type="Proteomes" id="UP000612956"/>
    </source>
</evidence>
<dbReference type="Proteomes" id="UP000612956">
    <property type="component" value="Unassembled WGS sequence"/>
</dbReference>
<evidence type="ECO:0000259" key="1">
    <source>
        <dbReference type="Pfam" id="PF16103"/>
    </source>
</evidence>